<dbReference type="GeneID" id="77727005"/>
<keyword evidence="3" id="KW-1185">Reference proteome</keyword>
<accession>A0AA38LYL4</accession>
<proteinExistence type="predicted"/>
<reference evidence="2" key="1">
    <citation type="journal article" date="2022" name="G3 (Bethesda)">
        <title>High quality genome of the basidiomycete yeast Dioszegia hungarica PDD-24b-2 isolated from cloud water.</title>
        <authorList>
            <person name="Jarrige D."/>
            <person name="Haridas S."/>
            <person name="Bleykasten-Grosshans C."/>
            <person name="Joly M."/>
            <person name="Nadalig T."/>
            <person name="Sancelme M."/>
            <person name="Vuilleumier S."/>
            <person name="Grigoriev I.V."/>
            <person name="Amato P."/>
            <person name="Bringel F."/>
        </authorList>
    </citation>
    <scope>NUCLEOTIDE SEQUENCE</scope>
    <source>
        <strain evidence="2">PDD-24b-2</strain>
    </source>
</reference>
<dbReference type="EMBL" id="JAKWFO010000001">
    <property type="protein sequence ID" value="KAI9639241.1"/>
    <property type="molecule type" value="Genomic_DNA"/>
</dbReference>
<comment type="caution">
    <text evidence="2">The sequence shown here is derived from an EMBL/GenBank/DDBJ whole genome shotgun (WGS) entry which is preliminary data.</text>
</comment>
<evidence type="ECO:0000313" key="2">
    <source>
        <dbReference type="EMBL" id="KAI9639241.1"/>
    </source>
</evidence>
<sequence length="311" mass="34761">MSTSDSEQQAVSSQPEPKSGRYFRKHADFFTKKSGDIMLQADDEKRVCFCFNLVQLQAASSFFRDLPASSHPTDMVDGLPRYPILESSSDGLHVFLLAVRSLSQVAPFVLPEHIIQSTPAAIYEAAQIGARLDVPCIYRLLDEALSGASHIFHTPFILFAIWELSAISSKTMSASRSTLDLDITAVDKYLVRAVHVQSPACWLELQDLHLRRAQGMARVRSICEEIVMGACRDCGRDGRAVTEEARLRIIQGAVDGPEEVAAKMRRVSFVSVCGACQGRTRKHIDSLHDWYMRFISEYRFLAPYESPKGGW</sequence>
<dbReference type="Proteomes" id="UP001164286">
    <property type="component" value="Unassembled WGS sequence"/>
</dbReference>
<evidence type="ECO:0000313" key="3">
    <source>
        <dbReference type="Proteomes" id="UP001164286"/>
    </source>
</evidence>
<name>A0AA38LYL4_9TREE</name>
<gene>
    <name evidence="2" type="ORF">MKK02DRAFT_29344</name>
</gene>
<organism evidence="2 3">
    <name type="scientific">Dioszegia hungarica</name>
    <dbReference type="NCBI Taxonomy" id="4972"/>
    <lineage>
        <taxon>Eukaryota</taxon>
        <taxon>Fungi</taxon>
        <taxon>Dikarya</taxon>
        <taxon>Basidiomycota</taxon>
        <taxon>Agaricomycotina</taxon>
        <taxon>Tremellomycetes</taxon>
        <taxon>Tremellales</taxon>
        <taxon>Bulleribasidiaceae</taxon>
        <taxon>Dioszegia</taxon>
    </lineage>
</organism>
<evidence type="ECO:0000256" key="1">
    <source>
        <dbReference type="SAM" id="MobiDB-lite"/>
    </source>
</evidence>
<feature type="compositionally biased region" description="Polar residues" evidence="1">
    <location>
        <begin position="1"/>
        <end position="16"/>
    </location>
</feature>
<dbReference type="RefSeq" id="XP_052949018.1">
    <property type="nucleotide sequence ID" value="XM_053087800.1"/>
</dbReference>
<protein>
    <submittedName>
        <fullName evidence="2">Uncharacterized protein</fullName>
    </submittedName>
</protein>
<feature type="region of interest" description="Disordered" evidence="1">
    <location>
        <begin position="1"/>
        <end position="20"/>
    </location>
</feature>
<dbReference type="AlphaFoldDB" id="A0AA38LYL4"/>